<dbReference type="Pfam" id="PF00271">
    <property type="entry name" value="Helicase_C"/>
    <property type="match status" value="1"/>
</dbReference>
<sequence length="814" mass="92580">MDRNVNFYKVIQSGTSYKNVLRLLEKGEDVYITGVDSDFRIEFANLISNNIEKQVTTCDSGVNDAGKQGTVVTARSGRRFTHGSLLDDLFNRTHGAVSVNQYSVFGDRITFWSPAYDYPTRIELFGDTVESIRLIDPYSGRTVQKLEEVVITNSKSLKVYNYEKYSLVSGSIIHFISKTGEMPLEQSVNEFDYTSPQLFFGNNELFNTQLKHLSGEGYKIFIDFAYSHDTSVSLIQTDLKLASGIISKKEKFVLYTKREIYTNLRLKNRSSGITRNDDFYKDVEIDDYLVHEDHGIGIYQGLEKKKVLEKDEEYIILEYASNDKLYIPLSQLSKITKYEGAGKEPRLTRLNSREWIGVMKKVRKTISVIARDLMSIYAGRELVKGHNYNPDRIKEDLFASKFEFEMTVDQKRVIEEIFADMNSESHMDRLLVGDVGYGKTELAMRAAYRAVLNGKQVAVLVPTTVLASQHLAVFNSRFKDFGVKVEMISRFSAGAENKRRIAKLKTGEIDIMIGTHRLLSSDVEFKDLGLVVVDEEQRFGVKQKERLKNIRLSADVLSLSATPIPRSLYMSLIGLRDISILNTPPKGRKSVVTRSLPLDWKRVVTWVQKELDRGGQVYFVHNDIATIDSITEQMKAMMPSVRFVICHAQLPPKTLEKRINAFYEGEFDVLVTTTIIQNGIDVPNVNTIIINNSNRLGLGQLYQLRGRVGRSSQQAYCYLLYPKQRKVELDLEIENETDEKVLSKGMERIEAILEHQELGSGFNIASKDLEMRGAGSILGYSQSGSIEMVGLSLYLQVLTEEIERIKKLKSLTHK</sequence>
<dbReference type="InterPro" id="IPR036101">
    <property type="entry name" value="CarD-like/TRCF_RID_sf"/>
</dbReference>
<dbReference type="SMART" id="SM01058">
    <property type="entry name" value="CarD_TRCF"/>
    <property type="match status" value="1"/>
</dbReference>
<dbReference type="InterPro" id="IPR027417">
    <property type="entry name" value="P-loop_NTPase"/>
</dbReference>
<keyword evidence="4" id="KW-0378">Hydrolase</keyword>
<dbReference type="PANTHER" id="PTHR47964:SF1">
    <property type="entry name" value="ATP-DEPENDENT DNA HELICASE HOMOLOG RECG, CHLOROPLASTIC"/>
    <property type="match status" value="1"/>
</dbReference>
<evidence type="ECO:0000256" key="6">
    <source>
        <dbReference type="ARBA" id="ARBA00022840"/>
    </source>
</evidence>
<dbReference type="SUPFAM" id="SSF52540">
    <property type="entry name" value="P-loop containing nucleoside triphosphate hydrolases"/>
    <property type="match status" value="3"/>
</dbReference>
<dbReference type="SMART" id="SM00487">
    <property type="entry name" value="DEXDc"/>
    <property type="match status" value="1"/>
</dbReference>
<dbReference type="AlphaFoldDB" id="A0A955L357"/>
<evidence type="ECO:0000256" key="8">
    <source>
        <dbReference type="ARBA" id="ARBA00023204"/>
    </source>
</evidence>
<keyword evidence="7" id="KW-0238">DNA-binding</keyword>
<dbReference type="Gene3D" id="2.40.10.170">
    <property type="match status" value="1"/>
</dbReference>
<dbReference type="InterPro" id="IPR014001">
    <property type="entry name" value="Helicase_ATP-bd"/>
</dbReference>
<dbReference type="GO" id="GO:0005524">
    <property type="term" value="F:ATP binding"/>
    <property type="evidence" value="ECO:0007669"/>
    <property type="project" value="UniProtKB-KW"/>
</dbReference>
<keyword evidence="5 11" id="KW-0347">Helicase</keyword>
<dbReference type="Pfam" id="PF00270">
    <property type="entry name" value="DEAD"/>
    <property type="match status" value="1"/>
</dbReference>
<evidence type="ECO:0000313" key="12">
    <source>
        <dbReference type="Proteomes" id="UP000782843"/>
    </source>
</evidence>
<evidence type="ECO:0000256" key="3">
    <source>
        <dbReference type="ARBA" id="ARBA00022763"/>
    </source>
</evidence>
<evidence type="ECO:0000256" key="2">
    <source>
        <dbReference type="ARBA" id="ARBA00022741"/>
    </source>
</evidence>
<dbReference type="InterPro" id="IPR041471">
    <property type="entry name" value="UvrB_inter"/>
</dbReference>
<reference evidence="11" key="1">
    <citation type="submission" date="2020-04" db="EMBL/GenBank/DDBJ databases">
        <authorList>
            <person name="Zhang T."/>
        </authorList>
    </citation>
    <scope>NUCLEOTIDE SEQUENCE</scope>
    <source>
        <strain evidence="11">HKST-UBA10</strain>
    </source>
</reference>
<evidence type="ECO:0000259" key="9">
    <source>
        <dbReference type="PROSITE" id="PS51192"/>
    </source>
</evidence>
<dbReference type="SMART" id="SM00490">
    <property type="entry name" value="HELICc"/>
    <property type="match status" value="1"/>
</dbReference>
<dbReference type="CDD" id="cd17991">
    <property type="entry name" value="DEXHc_TRCF"/>
    <property type="match status" value="1"/>
</dbReference>
<dbReference type="PROSITE" id="PS51192">
    <property type="entry name" value="HELICASE_ATP_BIND_1"/>
    <property type="match status" value="1"/>
</dbReference>
<protein>
    <submittedName>
        <fullName evidence="11">DEAD/DEAH box helicase</fullName>
    </submittedName>
</protein>
<dbReference type="SUPFAM" id="SSF141259">
    <property type="entry name" value="CarD-like"/>
    <property type="match status" value="1"/>
</dbReference>
<comment type="caution">
    <text evidence="11">The sequence shown here is derived from an EMBL/GenBank/DDBJ whole genome shotgun (WGS) entry which is preliminary data.</text>
</comment>
<accession>A0A955L357</accession>
<evidence type="ECO:0000256" key="7">
    <source>
        <dbReference type="ARBA" id="ARBA00023125"/>
    </source>
</evidence>
<dbReference type="Pfam" id="PF02559">
    <property type="entry name" value="CarD_TRCF_RID"/>
    <property type="match status" value="1"/>
</dbReference>
<proteinExistence type="predicted"/>
<dbReference type="GO" id="GO:0006281">
    <property type="term" value="P:DNA repair"/>
    <property type="evidence" value="ECO:0007669"/>
    <property type="project" value="UniProtKB-KW"/>
</dbReference>
<keyword evidence="8" id="KW-0234">DNA repair</keyword>
<dbReference type="PANTHER" id="PTHR47964">
    <property type="entry name" value="ATP-DEPENDENT DNA HELICASE HOMOLOG RECG, CHLOROPLASTIC"/>
    <property type="match status" value="1"/>
</dbReference>
<keyword evidence="6" id="KW-0067">ATP-binding</keyword>
<feature type="domain" description="Helicase ATP-binding" evidence="9">
    <location>
        <begin position="420"/>
        <end position="581"/>
    </location>
</feature>
<gene>
    <name evidence="11" type="ORF">KC660_01285</name>
</gene>
<dbReference type="PROSITE" id="PS51194">
    <property type="entry name" value="HELICASE_CTER"/>
    <property type="match status" value="1"/>
</dbReference>
<dbReference type="Proteomes" id="UP000782843">
    <property type="component" value="Unassembled WGS sequence"/>
</dbReference>
<dbReference type="Gene3D" id="3.30.2060.10">
    <property type="entry name" value="Penicillin-binding protein 1b domain"/>
    <property type="match status" value="1"/>
</dbReference>
<evidence type="ECO:0000256" key="5">
    <source>
        <dbReference type="ARBA" id="ARBA00022806"/>
    </source>
</evidence>
<dbReference type="InterPro" id="IPR003711">
    <property type="entry name" value="CarD-like/TRCF_RID"/>
</dbReference>
<reference evidence="11" key="2">
    <citation type="journal article" date="2021" name="Microbiome">
        <title>Successional dynamics and alternative stable states in a saline activated sludge microbial community over 9 years.</title>
        <authorList>
            <person name="Wang Y."/>
            <person name="Ye J."/>
            <person name="Ju F."/>
            <person name="Liu L."/>
            <person name="Boyd J.A."/>
            <person name="Deng Y."/>
            <person name="Parks D.H."/>
            <person name="Jiang X."/>
            <person name="Yin X."/>
            <person name="Woodcroft B.J."/>
            <person name="Tyson G.W."/>
            <person name="Hugenholtz P."/>
            <person name="Polz M.F."/>
            <person name="Zhang T."/>
        </authorList>
    </citation>
    <scope>NUCLEOTIDE SEQUENCE</scope>
    <source>
        <strain evidence="11">HKST-UBA10</strain>
    </source>
</reference>
<dbReference type="Pfam" id="PF17757">
    <property type="entry name" value="UvrB_inter"/>
    <property type="match status" value="1"/>
</dbReference>
<dbReference type="GO" id="GO:0016787">
    <property type="term" value="F:hydrolase activity"/>
    <property type="evidence" value="ECO:0007669"/>
    <property type="project" value="UniProtKB-KW"/>
</dbReference>
<dbReference type="EMBL" id="JAGQLG010000044">
    <property type="protein sequence ID" value="MCA9382022.1"/>
    <property type="molecule type" value="Genomic_DNA"/>
</dbReference>
<dbReference type="InterPro" id="IPR011545">
    <property type="entry name" value="DEAD/DEAH_box_helicase_dom"/>
</dbReference>
<keyword evidence="3" id="KW-0227">DNA damage</keyword>
<evidence type="ECO:0000256" key="1">
    <source>
        <dbReference type="ARBA" id="ARBA00022490"/>
    </source>
</evidence>
<keyword evidence="2" id="KW-0547">Nucleotide-binding</keyword>
<dbReference type="InterPro" id="IPR047112">
    <property type="entry name" value="RecG/Mfd"/>
</dbReference>
<dbReference type="Gene3D" id="3.40.50.300">
    <property type="entry name" value="P-loop containing nucleotide triphosphate hydrolases"/>
    <property type="match status" value="2"/>
</dbReference>
<keyword evidence="1" id="KW-0963">Cytoplasm</keyword>
<evidence type="ECO:0000256" key="4">
    <source>
        <dbReference type="ARBA" id="ARBA00022801"/>
    </source>
</evidence>
<dbReference type="GO" id="GO:0003678">
    <property type="term" value="F:DNA helicase activity"/>
    <property type="evidence" value="ECO:0007669"/>
    <property type="project" value="TreeGrafter"/>
</dbReference>
<dbReference type="InterPro" id="IPR001650">
    <property type="entry name" value="Helicase_C-like"/>
</dbReference>
<evidence type="ECO:0000259" key="10">
    <source>
        <dbReference type="PROSITE" id="PS51194"/>
    </source>
</evidence>
<organism evidence="11 12">
    <name type="scientific">Candidatus Dojkabacteria bacterium</name>
    <dbReference type="NCBI Taxonomy" id="2099670"/>
    <lineage>
        <taxon>Bacteria</taxon>
        <taxon>Candidatus Dojkabacteria</taxon>
    </lineage>
</organism>
<dbReference type="GO" id="GO:0003677">
    <property type="term" value="F:DNA binding"/>
    <property type="evidence" value="ECO:0007669"/>
    <property type="project" value="UniProtKB-KW"/>
</dbReference>
<evidence type="ECO:0000313" key="11">
    <source>
        <dbReference type="EMBL" id="MCA9382022.1"/>
    </source>
</evidence>
<feature type="domain" description="Helicase C-terminal" evidence="10">
    <location>
        <begin position="599"/>
        <end position="770"/>
    </location>
</feature>
<name>A0A955L357_9BACT</name>